<evidence type="ECO:0000313" key="14">
    <source>
        <dbReference type="Proteomes" id="UP001172673"/>
    </source>
</evidence>
<keyword evidence="4" id="KW-0964">Secreted</keyword>
<evidence type="ECO:0000256" key="3">
    <source>
        <dbReference type="ARBA" id="ARBA00010031"/>
    </source>
</evidence>
<keyword evidence="5" id="KW-0472">Membrane</keyword>
<keyword evidence="6 11" id="KW-0732">Signal</keyword>
<feature type="chain" id="PRO_5041211111" description="CFEM domain-containing protein" evidence="11">
    <location>
        <begin position="18"/>
        <end position="222"/>
    </location>
</feature>
<dbReference type="PROSITE" id="PS52012">
    <property type="entry name" value="CFEM"/>
    <property type="match status" value="1"/>
</dbReference>
<comment type="similarity">
    <text evidence="3">Belongs to the RBT5 family.</text>
</comment>
<evidence type="ECO:0000259" key="12">
    <source>
        <dbReference type="PROSITE" id="PS52012"/>
    </source>
</evidence>
<evidence type="ECO:0000256" key="5">
    <source>
        <dbReference type="ARBA" id="ARBA00022622"/>
    </source>
</evidence>
<feature type="region of interest" description="Disordered" evidence="10">
    <location>
        <begin position="100"/>
        <end position="130"/>
    </location>
</feature>
<evidence type="ECO:0000256" key="4">
    <source>
        <dbReference type="ARBA" id="ARBA00022525"/>
    </source>
</evidence>
<evidence type="ECO:0000313" key="13">
    <source>
        <dbReference type="EMBL" id="KAJ9610510.1"/>
    </source>
</evidence>
<keyword evidence="9" id="KW-0408">Iron</keyword>
<keyword evidence="7 9" id="KW-1015">Disulfide bond</keyword>
<evidence type="ECO:0000256" key="10">
    <source>
        <dbReference type="SAM" id="MobiDB-lite"/>
    </source>
</evidence>
<keyword evidence="5" id="KW-0336">GPI-anchor</keyword>
<evidence type="ECO:0000256" key="8">
    <source>
        <dbReference type="ARBA" id="ARBA00023288"/>
    </source>
</evidence>
<keyword evidence="9" id="KW-0479">Metal-binding</keyword>
<evidence type="ECO:0000256" key="6">
    <source>
        <dbReference type="ARBA" id="ARBA00022729"/>
    </source>
</evidence>
<sequence length="222" mass="21351">MHCHILTPLLLSAIALALPQTDGAAALAGLPACAQDSANAALGASGCALNDKNCICSSQPFIQAITTAVTQTCTAQDAQAALIFGQSYCGAALQGGGSSSSSAPAAAGDTATSSAPASSPTATDDAYNGVSTTTIPGTVTATTSIPGAMPSGAMSNSTMSDSSAMQSGVMMTTTQCTTTTTMVTSAAKTSSYGSTFTGAAVKNVGQGMMAAVVGVAGAIALL</sequence>
<feature type="disulfide bond" evidence="9">
    <location>
        <begin position="33"/>
        <end position="73"/>
    </location>
</feature>
<dbReference type="InterPro" id="IPR008427">
    <property type="entry name" value="Extracellular_membr_CFEM_dom"/>
</dbReference>
<dbReference type="AlphaFoldDB" id="A0AA38XBP1"/>
<evidence type="ECO:0000256" key="11">
    <source>
        <dbReference type="SAM" id="SignalP"/>
    </source>
</evidence>
<dbReference type="Pfam" id="PF05730">
    <property type="entry name" value="CFEM"/>
    <property type="match status" value="1"/>
</dbReference>
<accession>A0AA38XBP1</accession>
<evidence type="ECO:0000256" key="1">
    <source>
        <dbReference type="ARBA" id="ARBA00004589"/>
    </source>
</evidence>
<gene>
    <name evidence="13" type="ORF">H2200_005287</name>
</gene>
<proteinExistence type="inferred from homology"/>
<dbReference type="GO" id="GO:0046872">
    <property type="term" value="F:metal ion binding"/>
    <property type="evidence" value="ECO:0007669"/>
    <property type="project" value="UniProtKB-UniRule"/>
</dbReference>
<evidence type="ECO:0000256" key="7">
    <source>
        <dbReference type="ARBA" id="ARBA00023157"/>
    </source>
</evidence>
<dbReference type="SMART" id="SM00747">
    <property type="entry name" value="CFEM"/>
    <property type="match status" value="1"/>
</dbReference>
<name>A0AA38XBP1_9EURO</name>
<evidence type="ECO:0000256" key="2">
    <source>
        <dbReference type="ARBA" id="ARBA00004613"/>
    </source>
</evidence>
<dbReference type="GO" id="GO:0005576">
    <property type="term" value="C:extracellular region"/>
    <property type="evidence" value="ECO:0007669"/>
    <property type="project" value="UniProtKB-SubCell"/>
</dbReference>
<comment type="caution">
    <text evidence="9">Lacks conserved residue(s) required for the propagation of feature annotation.</text>
</comment>
<comment type="subcellular location">
    <subcellularLocation>
        <location evidence="1">Membrane</location>
        <topology evidence="1">Lipid-anchor</topology>
        <topology evidence="1">GPI-anchor</topology>
    </subcellularLocation>
    <subcellularLocation>
        <location evidence="2">Secreted</location>
    </subcellularLocation>
</comment>
<protein>
    <recommendedName>
        <fullName evidence="12">CFEM domain-containing protein</fullName>
    </recommendedName>
</protein>
<feature type="binding site" description="axial binding residue" evidence="9">
    <location>
        <position position="51"/>
    </location>
    <ligand>
        <name>heme</name>
        <dbReference type="ChEBI" id="CHEBI:30413"/>
    </ligand>
    <ligandPart>
        <name>Fe</name>
        <dbReference type="ChEBI" id="CHEBI:18248"/>
    </ligandPart>
</feature>
<reference evidence="13" key="1">
    <citation type="submission" date="2022-10" db="EMBL/GenBank/DDBJ databases">
        <title>Culturing micro-colonial fungi from biological soil crusts in the Mojave desert and describing Neophaeococcomyces mojavensis, and introducing the new genera and species Taxawa tesnikishii.</title>
        <authorList>
            <person name="Kurbessoian T."/>
            <person name="Stajich J.E."/>
        </authorList>
    </citation>
    <scope>NUCLEOTIDE SEQUENCE</scope>
    <source>
        <strain evidence="13">TK_41</strain>
    </source>
</reference>
<feature type="disulfide bond" evidence="9">
    <location>
        <begin position="47"/>
        <end position="54"/>
    </location>
</feature>
<dbReference type="Proteomes" id="UP001172673">
    <property type="component" value="Unassembled WGS sequence"/>
</dbReference>
<keyword evidence="8" id="KW-0449">Lipoprotein</keyword>
<evidence type="ECO:0000256" key="9">
    <source>
        <dbReference type="PROSITE-ProRule" id="PRU01356"/>
    </source>
</evidence>
<dbReference type="EMBL" id="JAPDRK010000007">
    <property type="protein sequence ID" value="KAJ9610510.1"/>
    <property type="molecule type" value="Genomic_DNA"/>
</dbReference>
<organism evidence="13 14">
    <name type="scientific">Cladophialophora chaetospira</name>
    <dbReference type="NCBI Taxonomy" id="386627"/>
    <lineage>
        <taxon>Eukaryota</taxon>
        <taxon>Fungi</taxon>
        <taxon>Dikarya</taxon>
        <taxon>Ascomycota</taxon>
        <taxon>Pezizomycotina</taxon>
        <taxon>Eurotiomycetes</taxon>
        <taxon>Chaetothyriomycetidae</taxon>
        <taxon>Chaetothyriales</taxon>
        <taxon>Herpotrichiellaceae</taxon>
        <taxon>Cladophialophora</taxon>
    </lineage>
</organism>
<dbReference type="GO" id="GO:0098552">
    <property type="term" value="C:side of membrane"/>
    <property type="evidence" value="ECO:0007669"/>
    <property type="project" value="UniProtKB-KW"/>
</dbReference>
<feature type="signal peptide" evidence="11">
    <location>
        <begin position="1"/>
        <end position="17"/>
    </location>
</feature>
<feature type="domain" description="CFEM" evidence="12">
    <location>
        <begin position="6"/>
        <end position="118"/>
    </location>
</feature>
<feature type="disulfide bond" evidence="9">
    <location>
        <begin position="56"/>
        <end position="89"/>
    </location>
</feature>
<keyword evidence="9" id="KW-0349">Heme</keyword>
<keyword evidence="14" id="KW-1185">Reference proteome</keyword>
<comment type="caution">
    <text evidence="13">The sequence shown here is derived from an EMBL/GenBank/DDBJ whole genome shotgun (WGS) entry which is preliminary data.</text>
</comment>
<keyword evidence="5" id="KW-0325">Glycoprotein</keyword>